<keyword evidence="3 5" id="KW-0238">DNA-binding</keyword>
<dbReference type="EMBL" id="JAAGOA010000010">
    <property type="protein sequence ID" value="NEE01608.1"/>
    <property type="molecule type" value="Genomic_DNA"/>
</dbReference>
<dbReference type="Pfam" id="PF03704">
    <property type="entry name" value="BTAD"/>
    <property type="match status" value="1"/>
</dbReference>
<feature type="DNA-binding region" description="OmpR/PhoB-type" evidence="5">
    <location>
        <begin position="1"/>
        <end position="89"/>
    </location>
</feature>
<dbReference type="InterPro" id="IPR019734">
    <property type="entry name" value="TPR_rpt"/>
</dbReference>
<evidence type="ECO:0000256" key="6">
    <source>
        <dbReference type="SAM" id="MobiDB-lite"/>
    </source>
</evidence>
<evidence type="ECO:0000313" key="9">
    <source>
        <dbReference type="Proteomes" id="UP000475214"/>
    </source>
</evidence>
<evidence type="ECO:0000256" key="1">
    <source>
        <dbReference type="ARBA" id="ARBA00005820"/>
    </source>
</evidence>
<dbReference type="SMART" id="SM00862">
    <property type="entry name" value="Trans_reg_C"/>
    <property type="match status" value="1"/>
</dbReference>
<dbReference type="InterPro" id="IPR001867">
    <property type="entry name" value="OmpR/PhoB-type_DNA-bd"/>
</dbReference>
<dbReference type="InterPro" id="IPR042197">
    <property type="entry name" value="Apaf_helical"/>
</dbReference>
<dbReference type="InterPro" id="IPR027417">
    <property type="entry name" value="P-loop_NTPase"/>
</dbReference>
<dbReference type="GO" id="GO:0003677">
    <property type="term" value="F:DNA binding"/>
    <property type="evidence" value="ECO:0007669"/>
    <property type="project" value="UniProtKB-UniRule"/>
</dbReference>
<dbReference type="PANTHER" id="PTHR35807:SF1">
    <property type="entry name" value="TRANSCRIPTIONAL REGULATOR REDD"/>
    <property type="match status" value="1"/>
</dbReference>
<evidence type="ECO:0000256" key="2">
    <source>
        <dbReference type="ARBA" id="ARBA00023015"/>
    </source>
</evidence>
<dbReference type="GO" id="GO:0000160">
    <property type="term" value="P:phosphorelay signal transduction system"/>
    <property type="evidence" value="ECO:0007669"/>
    <property type="project" value="InterPro"/>
</dbReference>
<dbReference type="AlphaFoldDB" id="A0A6L9SAT0"/>
<gene>
    <name evidence="8" type="ORF">G1H10_15655</name>
</gene>
<dbReference type="InterPro" id="IPR011990">
    <property type="entry name" value="TPR-like_helical_dom_sf"/>
</dbReference>
<organism evidence="8 9">
    <name type="scientific">Phytoactinopolyspora halotolerans</name>
    <dbReference type="NCBI Taxonomy" id="1981512"/>
    <lineage>
        <taxon>Bacteria</taxon>
        <taxon>Bacillati</taxon>
        <taxon>Actinomycetota</taxon>
        <taxon>Actinomycetes</taxon>
        <taxon>Jiangellales</taxon>
        <taxon>Jiangellaceae</taxon>
        <taxon>Phytoactinopolyspora</taxon>
    </lineage>
</organism>
<dbReference type="SUPFAM" id="SSF52540">
    <property type="entry name" value="P-loop containing nucleoside triphosphate hydrolases"/>
    <property type="match status" value="1"/>
</dbReference>
<keyword evidence="4" id="KW-0804">Transcription</keyword>
<evidence type="ECO:0000313" key="8">
    <source>
        <dbReference type="EMBL" id="NEE01608.1"/>
    </source>
</evidence>
<dbReference type="PROSITE" id="PS51755">
    <property type="entry name" value="OMPR_PHOB"/>
    <property type="match status" value="1"/>
</dbReference>
<dbReference type="InterPro" id="IPR036388">
    <property type="entry name" value="WH-like_DNA-bd_sf"/>
</dbReference>
<evidence type="ECO:0000256" key="5">
    <source>
        <dbReference type="PROSITE-ProRule" id="PRU01091"/>
    </source>
</evidence>
<dbReference type="Pfam" id="PF00486">
    <property type="entry name" value="Trans_reg_C"/>
    <property type="match status" value="1"/>
</dbReference>
<dbReference type="RefSeq" id="WP_163739405.1">
    <property type="nucleotide sequence ID" value="NZ_JAAGOA010000010.1"/>
</dbReference>
<comment type="similarity">
    <text evidence="1">Belongs to the AfsR/DnrI/RedD regulatory family.</text>
</comment>
<proteinExistence type="inferred from homology"/>
<sequence length="1085" mass="117070">MQFEVLGPVRLIRDGAPVPVSDQRRRLLAVLLARANRAVSVATLAEALWDADLPGRPHKSLQMHIHRLRKALDDTERLTAQPGGYLLRIGPGELDAELFSEQHGEAREAMAAGRLDDAVREFRGALELWRGEPYADVDDVDRIGAEAVRLTEARLAAYEELYDAELARGAHREIVPELTERVAEYPLRERFAGQLMRALHRAGRHARALTTYRQLRRRLAEKLDLEPGTEIRRLYEEIRAEAPVAAERPADADSPAEQGSAPARTEPPPRQLPPVTAVFVGRRAELAELERVQADGASVIVASGPAGVGKTSLAVQYARSAVDRYPDGQLYVDLRGHAPSPALAPIDALSQLLLGLGADPRRIPVDAEAATAAYRSLLADRKVLVLLDNAESAGQVRPLLPASPGCVALVTSRDRMLGLVAREGAFRLNVDLLPQEEARELLVRLLGTDRAVAEPERITDLVEACAGLPLAVRIVAAQLADQRHRSLAEYVSDLRKSPLAQMEITGDEQAAVATAFDLSYQRLDDDARRMFRLLGSVPGPDFSVAAVAALSAMEPAAASRCLRRLAAAHLVDEHQPDRYRFHDLLREYAQARGQAEESPETRALALKRLMTWYYLSKEAASSTLRPLRPMQTLQDIPEGVPPPAIKDKADAISWSKGEHDNIAAAVAAAGDQLPLHWAWDLALAHGTVMSSLGYTAGAIAVFRKGADAARAAGDSQALAGSLTGLGSALHYVDIRRAAEVYADAVTHAENAGDQVLLGISLNNLGLVHQDLGNLEAADTHLTRALAVKRAEDGKWVESTLHNLAYLAELRGQFARAAAMYEEVIELIGNESDSLAARAAVNLAEVRAELGDLRDTFAVLDRAERHAVAFGGARTELSAKTLRVNVLTDIGRIEEALGQARVAVARADEAGDARYRALTRIALGRALLQANRPRHAFEQFEQAVAIARTTGEHQPHIGALLGAARAELRLGATSSAESAAREAYVLARGGLRAREAAALVVLSQIDLAAGREEDAVNRAKEALAIHQACGQYLAEARALDALGEALRKTGDTAIADEHVERARRMVAEFRRAGGTGAAAEREPGGG</sequence>
<dbReference type="InterPro" id="IPR005158">
    <property type="entry name" value="BTAD"/>
</dbReference>
<feature type="domain" description="OmpR/PhoB-type" evidence="7">
    <location>
        <begin position="1"/>
        <end position="89"/>
    </location>
</feature>
<reference evidence="8 9" key="1">
    <citation type="submission" date="2020-02" db="EMBL/GenBank/DDBJ databases">
        <authorList>
            <person name="Li X.-J."/>
            <person name="Han X.-M."/>
        </authorList>
    </citation>
    <scope>NUCLEOTIDE SEQUENCE [LARGE SCALE GENOMIC DNA]</scope>
    <source>
        <strain evidence="8 9">CCTCC AB 2017055</strain>
    </source>
</reference>
<protein>
    <submittedName>
        <fullName evidence="8">Tetratricopeptide repeat protein</fullName>
    </submittedName>
</protein>
<dbReference type="PRINTS" id="PR00364">
    <property type="entry name" value="DISEASERSIST"/>
</dbReference>
<dbReference type="Gene3D" id="3.40.50.300">
    <property type="entry name" value="P-loop containing nucleotide triphosphate hydrolases"/>
    <property type="match status" value="1"/>
</dbReference>
<dbReference type="CDD" id="cd00383">
    <property type="entry name" value="trans_reg_C"/>
    <property type="match status" value="1"/>
</dbReference>
<dbReference type="GO" id="GO:0043531">
    <property type="term" value="F:ADP binding"/>
    <property type="evidence" value="ECO:0007669"/>
    <property type="project" value="InterPro"/>
</dbReference>
<dbReference type="InterPro" id="IPR051677">
    <property type="entry name" value="AfsR-DnrI-RedD_regulator"/>
</dbReference>
<dbReference type="Gene3D" id="1.25.40.10">
    <property type="entry name" value="Tetratricopeptide repeat domain"/>
    <property type="match status" value="4"/>
</dbReference>
<accession>A0A6L9SAT0</accession>
<evidence type="ECO:0000256" key="3">
    <source>
        <dbReference type="ARBA" id="ARBA00023125"/>
    </source>
</evidence>
<evidence type="ECO:0000256" key="4">
    <source>
        <dbReference type="ARBA" id="ARBA00023163"/>
    </source>
</evidence>
<dbReference type="Pfam" id="PF13424">
    <property type="entry name" value="TPR_12"/>
    <property type="match status" value="1"/>
</dbReference>
<feature type="region of interest" description="Disordered" evidence="6">
    <location>
        <begin position="243"/>
        <end position="273"/>
    </location>
</feature>
<dbReference type="Gene3D" id="1.10.10.10">
    <property type="entry name" value="Winged helix-like DNA-binding domain superfamily/Winged helix DNA-binding domain"/>
    <property type="match status" value="2"/>
</dbReference>
<dbReference type="Gene3D" id="1.10.8.430">
    <property type="entry name" value="Helical domain of apoptotic protease-activating factors"/>
    <property type="match status" value="1"/>
</dbReference>
<dbReference type="GO" id="GO:0006355">
    <property type="term" value="P:regulation of DNA-templated transcription"/>
    <property type="evidence" value="ECO:0007669"/>
    <property type="project" value="InterPro"/>
</dbReference>
<dbReference type="SMART" id="SM00028">
    <property type="entry name" value="TPR"/>
    <property type="match status" value="5"/>
</dbReference>
<dbReference type="SMART" id="SM01043">
    <property type="entry name" value="BTAD"/>
    <property type="match status" value="1"/>
</dbReference>
<keyword evidence="9" id="KW-1185">Reference proteome</keyword>
<dbReference type="PANTHER" id="PTHR35807">
    <property type="entry name" value="TRANSCRIPTIONAL REGULATOR REDD-RELATED"/>
    <property type="match status" value="1"/>
</dbReference>
<dbReference type="InterPro" id="IPR016032">
    <property type="entry name" value="Sig_transdc_resp-reg_C-effctor"/>
</dbReference>
<name>A0A6L9SAT0_9ACTN</name>
<dbReference type="CDD" id="cd15831">
    <property type="entry name" value="BTAD"/>
    <property type="match status" value="1"/>
</dbReference>
<dbReference type="SUPFAM" id="SSF46894">
    <property type="entry name" value="C-terminal effector domain of the bipartite response regulators"/>
    <property type="match status" value="1"/>
</dbReference>
<comment type="caution">
    <text evidence="8">The sequence shown here is derived from an EMBL/GenBank/DDBJ whole genome shotgun (WGS) entry which is preliminary data.</text>
</comment>
<dbReference type="Proteomes" id="UP000475214">
    <property type="component" value="Unassembled WGS sequence"/>
</dbReference>
<evidence type="ECO:0000259" key="7">
    <source>
        <dbReference type="PROSITE" id="PS51755"/>
    </source>
</evidence>
<dbReference type="SUPFAM" id="SSF48452">
    <property type="entry name" value="TPR-like"/>
    <property type="match status" value="4"/>
</dbReference>
<keyword evidence="2" id="KW-0805">Transcription regulation</keyword>